<reference evidence="4 5" key="1">
    <citation type="submission" date="2016-11" db="EMBL/GenBank/DDBJ databases">
        <title>Mixed transmission modes and dynamic genome evolution in an obligate animal-bacterial symbiosis.</title>
        <authorList>
            <person name="Russell S.L."/>
            <person name="Corbett-Detig R.B."/>
            <person name="Cavanaugh C.M."/>
        </authorList>
    </citation>
    <scope>NUCLEOTIDE SEQUENCE [LARGE SCALE GENOMIC DNA]</scope>
    <source>
        <strain evidence="4">Se-Cadez</strain>
    </source>
</reference>
<dbReference type="PANTHER" id="PTHR10513">
    <property type="entry name" value="DEOXYNUCLEOSIDE KINASE"/>
    <property type="match status" value="1"/>
</dbReference>
<dbReference type="GO" id="GO:0019136">
    <property type="term" value="F:deoxynucleoside kinase activity"/>
    <property type="evidence" value="ECO:0007669"/>
    <property type="project" value="InterPro"/>
</dbReference>
<name>A0A1T2KNQ7_9GAMM</name>
<proteinExistence type="predicted"/>
<dbReference type="GO" id="GO:0005524">
    <property type="term" value="F:ATP binding"/>
    <property type="evidence" value="ECO:0007669"/>
    <property type="project" value="UniProtKB-KW"/>
</dbReference>
<dbReference type="AlphaFoldDB" id="A0A1T2KNQ7"/>
<dbReference type="Pfam" id="PF01712">
    <property type="entry name" value="dNK"/>
    <property type="match status" value="1"/>
</dbReference>
<keyword evidence="2" id="KW-0067">ATP-binding</keyword>
<dbReference type="InterPro" id="IPR002624">
    <property type="entry name" value="DCK/DGK"/>
</dbReference>
<keyword evidence="4" id="KW-0418">Kinase</keyword>
<evidence type="ECO:0000256" key="1">
    <source>
        <dbReference type="PIRSR" id="PIRSR000705-1"/>
    </source>
</evidence>
<dbReference type="SUPFAM" id="SSF52540">
    <property type="entry name" value="P-loop containing nucleoside triphosphate hydrolases"/>
    <property type="match status" value="1"/>
</dbReference>
<evidence type="ECO:0000313" key="4">
    <source>
        <dbReference type="EMBL" id="OOZ34401.1"/>
    </source>
</evidence>
<comment type="caution">
    <text evidence="4">The sequence shown here is derived from an EMBL/GenBank/DDBJ whole genome shotgun (WGS) entry which is preliminary data.</text>
</comment>
<feature type="binding site" evidence="2">
    <location>
        <begin position="16"/>
        <end position="24"/>
    </location>
    <ligand>
        <name>ATP</name>
        <dbReference type="ChEBI" id="CHEBI:30616"/>
    </ligand>
</feature>
<dbReference type="Gene3D" id="3.40.50.300">
    <property type="entry name" value="P-loop containing nucleotide triphosphate hydrolases"/>
    <property type="match status" value="1"/>
</dbReference>
<keyword evidence="5" id="KW-1185">Reference proteome</keyword>
<dbReference type="InterPro" id="IPR031314">
    <property type="entry name" value="DNK_dom"/>
</dbReference>
<organism evidence="4 5">
    <name type="scientific">Solemya velesiana gill symbiont</name>
    <dbReference type="NCBI Taxonomy" id="1918948"/>
    <lineage>
        <taxon>Bacteria</taxon>
        <taxon>Pseudomonadati</taxon>
        <taxon>Pseudomonadota</taxon>
        <taxon>Gammaproteobacteria</taxon>
        <taxon>sulfur-oxidizing symbionts</taxon>
    </lineage>
</organism>
<evidence type="ECO:0000256" key="2">
    <source>
        <dbReference type="PIRSR" id="PIRSR000705-3"/>
    </source>
</evidence>
<evidence type="ECO:0000313" key="5">
    <source>
        <dbReference type="Proteomes" id="UP000190896"/>
    </source>
</evidence>
<protein>
    <submittedName>
        <fullName evidence="4">Deoxynucleoside kinase</fullName>
    </submittedName>
</protein>
<keyword evidence="2" id="KW-0547">Nucleotide-binding</keyword>
<dbReference type="RefSeq" id="WP_078488273.1">
    <property type="nucleotide sequence ID" value="NZ_MPRJ01000112.1"/>
</dbReference>
<dbReference type="CDD" id="cd01673">
    <property type="entry name" value="dNK"/>
    <property type="match status" value="1"/>
</dbReference>
<evidence type="ECO:0000259" key="3">
    <source>
        <dbReference type="Pfam" id="PF01712"/>
    </source>
</evidence>
<dbReference type="Proteomes" id="UP000190896">
    <property type="component" value="Unassembled WGS sequence"/>
</dbReference>
<dbReference type="EMBL" id="MPRJ01000112">
    <property type="protein sequence ID" value="OOZ34401.1"/>
    <property type="molecule type" value="Genomic_DNA"/>
</dbReference>
<feature type="active site" description="Proton acceptor" evidence="1">
    <location>
        <position position="90"/>
    </location>
</feature>
<dbReference type="InterPro" id="IPR050566">
    <property type="entry name" value="Deoxyribonucleoside_kinase"/>
</dbReference>
<keyword evidence="4" id="KW-0808">Transferase</keyword>
<accession>A0A1T2KNQ7</accession>
<sequence length="219" mass="25141">MIDKQLTPPGYIVIEGPIGVGKTSLVNRLAESFGCGTLLEGAEENPFLERFYTDGRAAAFPTQLFFLFQRSQQLQDLRQADMFRSTLVADFMLEKDRLFAQANLDDAEMDLYEKVYGHLTMEAPIPDLVVYLQAPVETLMQRIQKRARLQEKQLDAGYLQKLSDAYTEFFYRYDQSPLLIVNATEINPVDRDEDYQLLLERICTVHSGKHYFNPAPVLV</sequence>
<dbReference type="OrthoDB" id="9776634at2"/>
<feature type="binding site" evidence="2">
    <location>
        <begin position="142"/>
        <end position="146"/>
    </location>
    <ligand>
        <name>ATP</name>
        <dbReference type="ChEBI" id="CHEBI:30616"/>
    </ligand>
</feature>
<feature type="domain" description="Deoxynucleoside kinase" evidence="3">
    <location>
        <begin position="12"/>
        <end position="202"/>
    </location>
</feature>
<dbReference type="InterPro" id="IPR027417">
    <property type="entry name" value="P-loop_NTPase"/>
</dbReference>
<dbReference type="PANTHER" id="PTHR10513:SF46">
    <property type="entry name" value="DEOXYGUANOSINE KINASE"/>
    <property type="match status" value="1"/>
</dbReference>
<dbReference type="PIRSF" id="PIRSF000705">
    <property type="entry name" value="DNK"/>
    <property type="match status" value="1"/>
</dbReference>
<gene>
    <name evidence="4" type="ORF">BOW51_12185</name>
</gene>
<dbReference type="GO" id="GO:0005737">
    <property type="term" value="C:cytoplasm"/>
    <property type="evidence" value="ECO:0007669"/>
    <property type="project" value="TreeGrafter"/>
</dbReference>